<dbReference type="Proteomes" id="UP000184488">
    <property type="component" value="Unassembled WGS sequence"/>
</dbReference>
<keyword evidence="1" id="KW-0472">Membrane</keyword>
<evidence type="ECO:0000256" key="1">
    <source>
        <dbReference type="SAM" id="Phobius"/>
    </source>
</evidence>
<accession>A0A1M6H8M1</accession>
<name>A0A1M6H8M1_9FLAO</name>
<gene>
    <name evidence="2" type="ORF">SAMN05444363_2921</name>
</gene>
<dbReference type="Pfam" id="PF20295">
    <property type="entry name" value="MC8"/>
    <property type="match status" value="1"/>
</dbReference>
<feature type="transmembrane region" description="Helical" evidence="1">
    <location>
        <begin position="12"/>
        <end position="31"/>
    </location>
</feature>
<evidence type="ECO:0000313" key="3">
    <source>
        <dbReference type="Proteomes" id="UP000184488"/>
    </source>
</evidence>
<keyword evidence="1" id="KW-0812">Transmembrane</keyword>
<evidence type="ECO:0000313" key="2">
    <source>
        <dbReference type="EMBL" id="SHJ18433.1"/>
    </source>
</evidence>
<dbReference type="InterPro" id="IPR046895">
    <property type="entry name" value="ABC-3C_MC8"/>
</dbReference>
<proteinExistence type="predicted"/>
<keyword evidence="1" id="KW-1133">Transmembrane helix</keyword>
<dbReference type="RefSeq" id="WP_073312207.1">
    <property type="nucleotide sequence ID" value="NZ_FQZI01000007.1"/>
</dbReference>
<dbReference type="EMBL" id="FQZI01000007">
    <property type="protein sequence ID" value="SHJ18433.1"/>
    <property type="molecule type" value="Genomic_DNA"/>
</dbReference>
<reference evidence="3" key="1">
    <citation type="submission" date="2016-11" db="EMBL/GenBank/DDBJ databases">
        <authorList>
            <person name="Varghese N."/>
            <person name="Submissions S."/>
        </authorList>
    </citation>
    <scope>NUCLEOTIDE SEQUENCE [LARGE SCALE GENOMIC DNA]</scope>
    <source>
        <strain evidence="3">DSM 18829</strain>
    </source>
</reference>
<dbReference type="OrthoDB" id="1263690at2"/>
<dbReference type="AlphaFoldDB" id="A0A1M6H8M1"/>
<sequence length="80" mass="9267">MIKPDRHTNPKYSILNISTVILSELNVFYAIQYDNLLNKIIAVLGDEAKVNFPYALNFLFLLGKLNYEQKTDSFRANEIK</sequence>
<keyword evidence="3" id="KW-1185">Reference proteome</keyword>
<protein>
    <submittedName>
        <fullName evidence="2">Uncharacterized protein</fullName>
    </submittedName>
</protein>
<organism evidence="2 3">
    <name type="scientific">Flavobacterium terrae</name>
    <dbReference type="NCBI Taxonomy" id="415425"/>
    <lineage>
        <taxon>Bacteria</taxon>
        <taxon>Pseudomonadati</taxon>
        <taxon>Bacteroidota</taxon>
        <taxon>Flavobacteriia</taxon>
        <taxon>Flavobacteriales</taxon>
        <taxon>Flavobacteriaceae</taxon>
        <taxon>Flavobacterium</taxon>
    </lineage>
</organism>
<dbReference type="STRING" id="415425.SAMN05444363_2921"/>